<dbReference type="SUPFAM" id="SSF82784">
    <property type="entry name" value="OsmC-like"/>
    <property type="match status" value="1"/>
</dbReference>
<keyword evidence="2" id="KW-1185">Reference proteome</keyword>
<dbReference type="PANTHER" id="PTHR42830:SF2">
    <property type="entry name" value="OSMC_OHR FAMILY PROTEIN"/>
    <property type="match status" value="1"/>
</dbReference>
<dbReference type="InterPro" id="IPR052707">
    <property type="entry name" value="OsmC_Ohr_Peroxiredoxin"/>
</dbReference>
<organism evidence="1 2">
    <name type="scientific">Micromonospora polyrhachis</name>
    <dbReference type="NCBI Taxonomy" id="1282883"/>
    <lineage>
        <taxon>Bacteria</taxon>
        <taxon>Bacillati</taxon>
        <taxon>Actinomycetota</taxon>
        <taxon>Actinomycetes</taxon>
        <taxon>Micromonosporales</taxon>
        <taxon>Micromonosporaceae</taxon>
        <taxon>Micromonospora</taxon>
    </lineage>
</organism>
<gene>
    <name evidence="1" type="ORF">FHR38_001397</name>
</gene>
<reference evidence="1 2" key="1">
    <citation type="submission" date="2020-08" db="EMBL/GenBank/DDBJ databases">
        <title>Sequencing the genomes of 1000 actinobacteria strains.</title>
        <authorList>
            <person name="Klenk H.-P."/>
        </authorList>
    </citation>
    <scope>NUCLEOTIDE SEQUENCE [LARGE SCALE GENOMIC DNA]</scope>
    <source>
        <strain evidence="1 2">DSM 45886</strain>
    </source>
</reference>
<proteinExistence type="predicted"/>
<dbReference type="InterPro" id="IPR015946">
    <property type="entry name" value="KH_dom-like_a/b"/>
</dbReference>
<name>A0A7W7WNL5_9ACTN</name>
<dbReference type="AlphaFoldDB" id="A0A7W7WNL5"/>
<dbReference type="PANTHER" id="PTHR42830">
    <property type="entry name" value="OSMOTICALLY INDUCIBLE FAMILY PROTEIN"/>
    <property type="match status" value="1"/>
</dbReference>
<comment type="caution">
    <text evidence="1">The sequence shown here is derived from an EMBL/GenBank/DDBJ whole genome shotgun (WGS) entry which is preliminary data.</text>
</comment>
<dbReference type="Pfam" id="PF02566">
    <property type="entry name" value="OsmC"/>
    <property type="match status" value="1"/>
</dbReference>
<evidence type="ECO:0000313" key="2">
    <source>
        <dbReference type="Proteomes" id="UP000578819"/>
    </source>
</evidence>
<accession>A0A7W7WNL5</accession>
<dbReference type="Gene3D" id="3.30.300.20">
    <property type="match status" value="1"/>
</dbReference>
<dbReference type="InterPro" id="IPR036102">
    <property type="entry name" value="OsmC/Ohrsf"/>
</dbReference>
<dbReference type="InterPro" id="IPR003718">
    <property type="entry name" value="OsmC/Ohr_fam"/>
</dbReference>
<dbReference type="EMBL" id="JACHJW010000001">
    <property type="protein sequence ID" value="MBB4957664.1"/>
    <property type="molecule type" value="Genomic_DNA"/>
</dbReference>
<evidence type="ECO:0000313" key="1">
    <source>
        <dbReference type="EMBL" id="MBB4957664.1"/>
    </source>
</evidence>
<sequence>MSRSHSYELTVDWTGAGDTGTINYRAYGREHEVSAPGLPAIPGTADPAFRGDPTRWNPEQLLVASLSQCHLLSYLSLCARSGVVVTAYVDSPIGTMTETGDGGGSFTEVVLRPKVTVASVDQVEKATALHEAAHEICFIANSVSFPVRNEPVILVAGDESTR</sequence>
<protein>
    <submittedName>
        <fullName evidence="1">Organic hydroperoxide reductase OsmC/OhrA</fullName>
    </submittedName>
</protein>
<dbReference type="RefSeq" id="WP_184533820.1">
    <property type="nucleotide sequence ID" value="NZ_JACHJW010000001.1"/>
</dbReference>
<dbReference type="Proteomes" id="UP000578819">
    <property type="component" value="Unassembled WGS sequence"/>
</dbReference>